<feature type="domain" description="PPM-type phosphatase" evidence="1">
    <location>
        <begin position="97"/>
        <end position="341"/>
    </location>
</feature>
<dbReference type="EMBL" id="UINC01000064">
    <property type="protein sequence ID" value="SUZ48348.1"/>
    <property type="molecule type" value="Genomic_DNA"/>
</dbReference>
<evidence type="ECO:0000259" key="1">
    <source>
        <dbReference type="PROSITE" id="PS51746"/>
    </source>
</evidence>
<organism evidence="2">
    <name type="scientific">marine metagenome</name>
    <dbReference type="NCBI Taxonomy" id="408172"/>
    <lineage>
        <taxon>unclassified sequences</taxon>
        <taxon>metagenomes</taxon>
        <taxon>ecological metagenomes</taxon>
    </lineage>
</organism>
<dbReference type="Pfam" id="PF00481">
    <property type="entry name" value="PP2C"/>
    <property type="match status" value="1"/>
</dbReference>
<sequence length="342" mass="40898">MDKRFQIIYLLNNKKLTKKDLFEMLYNIKEKYYKFYKNKNKKEILLFLIQIYSIKENEITHFKKNPLLKEIFINQPKYHYDFYKLFNIFQTEKKLNINNYSKLMKGKRKYMEDRVIIKNNDLFNFSCVLDGHGGKFCSDFLKDNLYRYFTSYLKNNYEIKKSIKLSFKLINNNFLSYYNNSGTTCNLLIINKNINKFVLANVGDSRCIVCYKNNKVKQISIDHRPDNIKEKIRIELLGGKIIKNRVEGILGLTRAFGDKYLSKYVQPNPDIFEGKIDNIKYFLQGSDGVFDYASNKEIIFIFNQYLIQTNNNYKKSVEMLMKYIYKNKKSKDNISIIVTTIH</sequence>
<dbReference type="InterPro" id="IPR001932">
    <property type="entry name" value="PPM-type_phosphatase-like_dom"/>
</dbReference>
<evidence type="ECO:0000313" key="2">
    <source>
        <dbReference type="EMBL" id="SUZ48348.1"/>
    </source>
</evidence>
<gene>
    <name evidence="2" type="ORF">METZ01_LOCUS1202</name>
</gene>
<dbReference type="CDD" id="cd00143">
    <property type="entry name" value="PP2Cc"/>
    <property type="match status" value="1"/>
</dbReference>
<protein>
    <recommendedName>
        <fullName evidence="1">PPM-type phosphatase domain-containing protein</fullName>
    </recommendedName>
</protein>
<name>A0A381N3W6_9ZZZZ</name>
<dbReference type="PANTHER" id="PTHR47992">
    <property type="entry name" value="PROTEIN PHOSPHATASE"/>
    <property type="match status" value="1"/>
</dbReference>
<dbReference type="SMART" id="SM00332">
    <property type="entry name" value="PP2Cc"/>
    <property type="match status" value="1"/>
</dbReference>
<dbReference type="GO" id="GO:0004722">
    <property type="term" value="F:protein serine/threonine phosphatase activity"/>
    <property type="evidence" value="ECO:0007669"/>
    <property type="project" value="InterPro"/>
</dbReference>
<proteinExistence type="predicted"/>
<dbReference type="PROSITE" id="PS51746">
    <property type="entry name" value="PPM_2"/>
    <property type="match status" value="1"/>
</dbReference>
<dbReference type="InterPro" id="IPR015655">
    <property type="entry name" value="PP2C"/>
</dbReference>
<dbReference type="Gene3D" id="3.60.40.10">
    <property type="entry name" value="PPM-type phosphatase domain"/>
    <property type="match status" value="1"/>
</dbReference>
<dbReference type="AlphaFoldDB" id="A0A381N3W6"/>
<dbReference type="InterPro" id="IPR036457">
    <property type="entry name" value="PPM-type-like_dom_sf"/>
</dbReference>
<reference evidence="2" key="1">
    <citation type="submission" date="2018-05" db="EMBL/GenBank/DDBJ databases">
        <authorList>
            <person name="Lanie J.A."/>
            <person name="Ng W.-L."/>
            <person name="Kazmierczak K.M."/>
            <person name="Andrzejewski T.M."/>
            <person name="Davidsen T.M."/>
            <person name="Wayne K.J."/>
            <person name="Tettelin H."/>
            <person name="Glass J.I."/>
            <person name="Rusch D."/>
            <person name="Podicherti R."/>
            <person name="Tsui H.-C.T."/>
            <person name="Winkler M.E."/>
        </authorList>
    </citation>
    <scope>NUCLEOTIDE SEQUENCE</scope>
</reference>
<dbReference type="SUPFAM" id="SSF81606">
    <property type="entry name" value="PP2C-like"/>
    <property type="match status" value="1"/>
</dbReference>
<accession>A0A381N3W6</accession>